<dbReference type="EMBL" id="CP127526">
    <property type="protein sequence ID" value="XRI72756.1"/>
    <property type="molecule type" value="Genomic_DNA"/>
</dbReference>
<sequence length="149" mass="16714">MSLRERLQEDMKAAMRARESERLTTIRMLQAAIKQREVDERRTLEEAEILSIVEKLIKQRKDSATQFRAGQRPDLADKEEAEIVMLTAYLPEPLSMEALDALIAESISQLEAAGPKDMGKVLNALRPQLLGKADMALVADKVKARLNNG</sequence>
<keyword evidence="2" id="KW-1185">Reference proteome</keyword>
<evidence type="ECO:0000313" key="2">
    <source>
        <dbReference type="Proteomes" id="UP001195965"/>
    </source>
</evidence>
<dbReference type="Proteomes" id="UP001195965">
    <property type="component" value="Chromosome"/>
</dbReference>
<organism evidence="1 2">
    <name type="scientific">Acidithiobacillus montserratensis</name>
    <dbReference type="NCBI Taxonomy" id="2729135"/>
    <lineage>
        <taxon>Bacteria</taxon>
        <taxon>Pseudomonadati</taxon>
        <taxon>Pseudomonadota</taxon>
        <taxon>Acidithiobacillia</taxon>
        <taxon>Acidithiobacillales</taxon>
        <taxon>Acidithiobacillaceae</taxon>
        <taxon>Acidithiobacillus</taxon>
    </lineage>
</organism>
<evidence type="ECO:0000313" key="1">
    <source>
        <dbReference type="EMBL" id="XRI72756.1"/>
    </source>
</evidence>
<accession>A0ACD5HE46</accession>
<gene>
    <name evidence="1" type="ORF">HHS34_009905</name>
</gene>
<protein>
    <submittedName>
        <fullName evidence="1">GatB/YqeY domain-containing protein</fullName>
    </submittedName>
</protein>
<reference evidence="1 2" key="1">
    <citation type="journal article" date="2021" name="ISME J.">
        <title>Genomic evolution of the class Acidithiobacillia: deep-branching Proteobacteria living in extreme acidic conditions.</title>
        <authorList>
            <person name="Moya-Beltran A."/>
            <person name="Beard S."/>
            <person name="Rojas-Villalobos C."/>
            <person name="Issotta F."/>
            <person name="Gallardo Y."/>
            <person name="Ulloa R."/>
            <person name="Giaveno A."/>
            <person name="Degli Esposti M."/>
            <person name="Johnson D.B."/>
            <person name="Quatrini R."/>
        </authorList>
    </citation>
    <scope>NUCLEOTIDE SEQUENCE [LARGE SCALE GENOMIC DNA]</scope>
    <source>
        <strain evidence="1 2">GG1-14</strain>
    </source>
</reference>
<name>A0ACD5HE46_9PROT</name>
<proteinExistence type="predicted"/>